<name>C8X419_DESRD</name>
<protein>
    <recommendedName>
        <fullName evidence="6">FG-GAP repeat protein</fullName>
    </recommendedName>
</protein>
<dbReference type="eggNOG" id="COG5616">
    <property type="taxonomic scope" value="Bacteria"/>
</dbReference>
<keyword evidence="1 3" id="KW-0732">Signal</keyword>
<feature type="chain" id="PRO_5002994096" description="FG-GAP repeat protein" evidence="3">
    <location>
        <begin position="25"/>
        <end position="552"/>
    </location>
</feature>
<gene>
    <name evidence="4" type="ordered locus">Dret_1882</name>
</gene>
<dbReference type="STRING" id="485915.Dret_1882"/>
<evidence type="ECO:0000256" key="2">
    <source>
        <dbReference type="SAM" id="MobiDB-lite"/>
    </source>
</evidence>
<feature type="signal peptide" evidence="3">
    <location>
        <begin position="1"/>
        <end position="24"/>
    </location>
</feature>
<feature type="region of interest" description="Disordered" evidence="2">
    <location>
        <begin position="151"/>
        <end position="179"/>
    </location>
</feature>
<reference evidence="4 5" key="2">
    <citation type="journal article" date="2010" name="Stand. Genomic Sci.">
        <title>Complete genome sequence of Desulfohalobium retbaense type strain (HR(100)).</title>
        <authorList>
            <person name="Spring S."/>
            <person name="Nolan M."/>
            <person name="Lapidus A."/>
            <person name="Glavina Del Rio T."/>
            <person name="Copeland A."/>
            <person name="Tice H."/>
            <person name="Cheng J.F."/>
            <person name="Lucas S."/>
            <person name="Land M."/>
            <person name="Chen F."/>
            <person name="Bruce D."/>
            <person name="Goodwin L."/>
            <person name="Pitluck S."/>
            <person name="Ivanova N."/>
            <person name="Mavromatis K."/>
            <person name="Mikhailova N."/>
            <person name="Pati A."/>
            <person name="Chen A."/>
            <person name="Palaniappan K."/>
            <person name="Hauser L."/>
            <person name="Chang Y.J."/>
            <person name="Jeffries C.D."/>
            <person name="Munk C."/>
            <person name="Kiss H."/>
            <person name="Chain P."/>
            <person name="Han C."/>
            <person name="Brettin T."/>
            <person name="Detter J.C."/>
            <person name="Schuler E."/>
            <person name="Goker M."/>
            <person name="Rohde M."/>
            <person name="Bristow J."/>
            <person name="Eisen J.A."/>
            <person name="Markowitz V."/>
            <person name="Hugenholtz P."/>
            <person name="Kyrpides N.C."/>
            <person name="Klenk H.P."/>
        </authorList>
    </citation>
    <scope>NUCLEOTIDE SEQUENCE [LARGE SCALE GENOMIC DNA]</scope>
    <source>
        <strain evidence="4 5">DSM 5692</strain>
    </source>
</reference>
<keyword evidence="5" id="KW-1185">Reference proteome</keyword>
<evidence type="ECO:0000313" key="5">
    <source>
        <dbReference type="Proteomes" id="UP000001052"/>
    </source>
</evidence>
<dbReference type="HOGENOM" id="CLU_034452_0_0_7"/>
<sequence length="552" mass="61395">MRRHIQVLFWALVLILCTALPVQAAVKSYTVLPFAIHGPQEYRYLSEGIRSMLVSRLGWEDNFESTPADSTTATAKDITSQDAASALRQKIGTDYLVWGSATIMGEQASLDASMLGPETTTTKTRQTALDDLIPAMEEIANELSNEVFGKPEAEQTEPEQAQTQQSGPTNPNFVVNESSEGDYYLNPQFEYQGSPNTPGRWRSQSLNFEAIGMITGDADSDGTTEVFILTDHTVGAYRIKDRRLAPIAEYDVGHRIQCLNINLIDTNRDGYQEIVVSAKMDEFLRSFILNFKNDQLEVKEEKIDLYLNVLRTPPTFTKTLVGQKKGNGRLFDHNNVHQVTKMNGEYQLGSKLTVPDIGNIFNFCYLPQKDGYKIVAVDFRDNLRVYNESANFQSSTDGSYAATGLGLEKNEAMLGMDQQKDRGGYTAKFFYVPARLVPSDMDEDGNAELLVNRAVSVSAQFFQRYRNFPQGSLQALAWDGIGMNLVWKTRIIKGSVIDYGLEDVDGDGGQELYACVITHPGATGLQKKRSLMLSYDLDKNGNTPQAAQDSAN</sequence>
<dbReference type="SUPFAM" id="SSF69318">
    <property type="entry name" value="Integrin alpha N-terminal domain"/>
    <property type="match status" value="1"/>
</dbReference>
<reference evidence="5" key="1">
    <citation type="submission" date="2009-09" db="EMBL/GenBank/DDBJ databases">
        <title>The complete chromosome of Desulfohalobium retbaense DSM 5692.</title>
        <authorList>
            <consortium name="US DOE Joint Genome Institute (JGI-PGF)"/>
            <person name="Lucas S."/>
            <person name="Copeland A."/>
            <person name="Lapidus A."/>
            <person name="Glavina del Rio T."/>
            <person name="Dalin E."/>
            <person name="Tice H."/>
            <person name="Bruce D."/>
            <person name="Goodwin L."/>
            <person name="Pitluck S."/>
            <person name="Kyrpides N."/>
            <person name="Mavromatis K."/>
            <person name="Ivanova N."/>
            <person name="Mikhailova N."/>
            <person name="Munk A.C."/>
            <person name="Brettin T."/>
            <person name="Detter J.C."/>
            <person name="Han C."/>
            <person name="Tapia R."/>
            <person name="Larimer F."/>
            <person name="Land M."/>
            <person name="Hauser L."/>
            <person name="Markowitz V."/>
            <person name="Cheng J.-F."/>
            <person name="Hugenholtz P."/>
            <person name="Woyke T."/>
            <person name="Wu D."/>
            <person name="Spring S."/>
            <person name="Klenk H.-P."/>
            <person name="Eisen J.A."/>
        </authorList>
    </citation>
    <scope>NUCLEOTIDE SEQUENCE [LARGE SCALE GENOMIC DNA]</scope>
    <source>
        <strain evidence="5">DSM 5692</strain>
    </source>
</reference>
<dbReference type="KEGG" id="drt:Dret_1882"/>
<organism evidence="4 5">
    <name type="scientific">Desulfohalobium retbaense (strain ATCC 49708 / DSM 5692 / JCM 16813 / HR100)</name>
    <dbReference type="NCBI Taxonomy" id="485915"/>
    <lineage>
        <taxon>Bacteria</taxon>
        <taxon>Pseudomonadati</taxon>
        <taxon>Thermodesulfobacteriota</taxon>
        <taxon>Desulfovibrionia</taxon>
        <taxon>Desulfovibrionales</taxon>
        <taxon>Desulfohalobiaceae</taxon>
        <taxon>Desulfohalobium</taxon>
    </lineage>
</organism>
<dbReference type="OrthoDB" id="5422153at2"/>
<accession>C8X419</accession>
<feature type="compositionally biased region" description="Polar residues" evidence="2">
    <location>
        <begin position="166"/>
        <end position="178"/>
    </location>
</feature>
<dbReference type="AlphaFoldDB" id="C8X419"/>
<proteinExistence type="predicted"/>
<dbReference type="InterPro" id="IPR013517">
    <property type="entry name" value="FG-GAP"/>
</dbReference>
<dbReference type="EMBL" id="CP001734">
    <property type="protein sequence ID" value="ACV69166.1"/>
    <property type="molecule type" value="Genomic_DNA"/>
</dbReference>
<dbReference type="Pfam" id="PF13517">
    <property type="entry name" value="FG-GAP_3"/>
    <property type="match status" value="1"/>
</dbReference>
<evidence type="ECO:0000313" key="4">
    <source>
        <dbReference type="EMBL" id="ACV69166.1"/>
    </source>
</evidence>
<dbReference type="InterPro" id="IPR028994">
    <property type="entry name" value="Integrin_alpha_N"/>
</dbReference>
<evidence type="ECO:0000256" key="3">
    <source>
        <dbReference type="SAM" id="SignalP"/>
    </source>
</evidence>
<dbReference type="Proteomes" id="UP000001052">
    <property type="component" value="Chromosome"/>
</dbReference>
<evidence type="ECO:0008006" key="6">
    <source>
        <dbReference type="Google" id="ProtNLM"/>
    </source>
</evidence>
<evidence type="ECO:0000256" key="1">
    <source>
        <dbReference type="ARBA" id="ARBA00022729"/>
    </source>
</evidence>
<dbReference type="RefSeq" id="WP_015752309.1">
    <property type="nucleotide sequence ID" value="NC_013223.1"/>
</dbReference>